<evidence type="ECO:0000259" key="3">
    <source>
        <dbReference type="Pfam" id="PF20152"/>
    </source>
</evidence>
<dbReference type="PANTHER" id="PTHR40465">
    <property type="entry name" value="CHROMOSOME 1, WHOLE GENOME SHOTGUN SEQUENCE"/>
    <property type="match status" value="1"/>
</dbReference>
<evidence type="ECO:0000256" key="2">
    <source>
        <dbReference type="SAM" id="Phobius"/>
    </source>
</evidence>
<feature type="transmembrane region" description="Helical" evidence="2">
    <location>
        <begin position="55"/>
        <end position="76"/>
    </location>
</feature>
<gene>
    <name evidence="4" type="ORF">K435DRAFT_839629</name>
</gene>
<evidence type="ECO:0000313" key="4">
    <source>
        <dbReference type="EMBL" id="THU95074.1"/>
    </source>
</evidence>
<proteinExistence type="predicted"/>
<dbReference type="Pfam" id="PF20152">
    <property type="entry name" value="DUF6534"/>
    <property type="match status" value="1"/>
</dbReference>
<feature type="region of interest" description="Disordered" evidence="1">
    <location>
        <begin position="275"/>
        <end position="332"/>
    </location>
</feature>
<feature type="transmembrane region" description="Helical" evidence="2">
    <location>
        <begin position="88"/>
        <end position="107"/>
    </location>
</feature>
<keyword evidence="2" id="KW-0812">Transmembrane</keyword>
<accession>A0A4S8LZA7</accession>
<dbReference type="AlphaFoldDB" id="A0A4S8LZA7"/>
<feature type="compositionally biased region" description="Polar residues" evidence="1">
    <location>
        <begin position="295"/>
        <end position="322"/>
    </location>
</feature>
<dbReference type="PANTHER" id="PTHR40465:SF1">
    <property type="entry name" value="DUF6534 DOMAIN-CONTAINING PROTEIN"/>
    <property type="match status" value="1"/>
</dbReference>
<organism evidence="4 5">
    <name type="scientific">Dendrothele bispora (strain CBS 962.96)</name>
    <dbReference type="NCBI Taxonomy" id="1314807"/>
    <lineage>
        <taxon>Eukaryota</taxon>
        <taxon>Fungi</taxon>
        <taxon>Dikarya</taxon>
        <taxon>Basidiomycota</taxon>
        <taxon>Agaricomycotina</taxon>
        <taxon>Agaricomycetes</taxon>
        <taxon>Agaricomycetidae</taxon>
        <taxon>Agaricales</taxon>
        <taxon>Agaricales incertae sedis</taxon>
        <taxon>Dendrothele</taxon>
    </lineage>
</organism>
<reference evidence="4 5" key="1">
    <citation type="journal article" date="2019" name="Nat. Ecol. Evol.">
        <title>Megaphylogeny resolves global patterns of mushroom evolution.</title>
        <authorList>
            <person name="Varga T."/>
            <person name="Krizsan K."/>
            <person name="Foldi C."/>
            <person name="Dima B."/>
            <person name="Sanchez-Garcia M."/>
            <person name="Sanchez-Ramirez S."/>
            <person name="Szollosi G.J."/>
            <person name="Szarkandi J.G."/>
            <person name="Papp V."/>
            <person name="Albert L."/>
            <person name="Andreopoulos W."/>
            <person name="Angelini C."/>
            <person name="Antonin V."/>
            <person name="Barry K.W."/>
            <person name="Bougher N.L."/>
            <person name="Buchanan P."/>
            <person name="Buyck B."/>
            <person name="Bense V."/>
            <person name="Catcheside P."/>
            <person name="Chovatia M."/>
            <person name="Cooper J."/>
            <person name="Damon W."/>
            <person name="Desjardin D."/>
            <person name="Finy P."/>
            <person name="Geml J."/>
            <person name="Haridas S."/>
            <person name="Hughes K."/>
            <person name="Justo A."/>
            <person name="Karasinski D."/>
            <person name="Kautmanova I."/>
            <person name="Kiss B."/>
            <person name="Kocsube S."/>
            <person name="Kotiranta H."/>
            <person name="LaButti K.M."/>
            <person name="Lechner B.E."/>
            <person name="Liimatainen K."/>
            <person name="Lipzen A."/>
            <person name="Lukacs Z."/>
            <person name="Mihaltcheva S."/>
            <person name="Morgado L.N."/>
            <person name="Niskanen T."/>
            <person name="Noordeloos M.E."/>
            <person name="Ohm R.A."/>
            <person name="Ortiz-Santana B."/>
            <person name="Ovrebo C."/>
            <person name="Racz N."/>
            <person name="Riley R."/>
            <person name="Savchenko A."/>
            <person name="Shiryaev A."/>
            <person name="Soop K."/>
            <person name="Spirin V."/>
            <person name="Szebenyi C."/>
            <person name="Tomsovsky M."/>
            <person name="Tulloss R.E."/>
            <person name="Uehling J."/>
            <person name="Grigoriev I.V."/>
            <person name="Vagvolgyi C."/>
            <person name="Papp T."/>
            <person name="Martin F.M."/>
            <person name="Miettinen O."/>
            <person name="Hibbett D.S."/>
            <person name="Nagy L.G."/>
        </authorList>
    </citation>
    <scope>NUCLEOTIDE SEQUENCE [LARGE SCALE GENOMIC DNA]</scope>
    <source>
        <strain evidence="4 5">CBS 962.96</strain>
    </source>
</reference>
<sequence length="332" mass="36993">MSALPDRPTPISQSEFAASYGPQVDQATGIIDRISLQDLICVGALQRYSQDSNKLFDIVCQLTYRFVVLYALFFPLRVGMSSHQVGAIIGYLTIVLVQAFYARTIYYCRNKEIYLDDSFFLKGVILTIQHSAFGLCWVVKELMLWKISIHYPRGFYSMGSKALGSTSYIATTSSLCLTLYDTKIHFESSMRLIRMILIYAMNRLVLTTIVGVAQTIMIIVDVNNISGYSIDYISLHLYVNSFLAALNARNTLRGGSAMSYSTSWEANPRSARVDLPGVSSSMDDPQPPLNAYVDPNSSNVRQTQKGGSVATETESYPLSNLDSKPEIRSHIV</sequence>
<evidence type="ECO:0000313" key="5">
    <source>
        <dbReference type="Proteomes" id="UP000297245"/>
    </source>
</evidence>
<feature type="transmembrane region" description="Helical" evidence="2">
    <location>
        <begin position="192"/>
        <end position="219"/>
    </location>
</feature>
<evidence type="ECO:0000256" key="1">
    <source>
        <dbReference type="SAM" id="MobiDB-lite"/>
    </source>
</evidence>
<feature type="domain" description="DUF6534" evidence="3">
    <location>
        <begin position="169"/>
        <end position="250"/>
    </location>
</feature>
<name>A0A4S8LZA7_DENBC</name>
<keyword evidence="5" id="KW-1185">Reference proteome</keyword>
<dbReference type="InterPro" id="IPR045339">
    <property type="entry name" value="DUF6534"/>
</dbReference>
<dbReference type="EMBL" id="ML179209">
    <property type="protein sequence ID" value="THU95074.1"/>
    <property type="molecule type" value="Genomic_DNA"/>
</dbReference>
<feature type="compositionally biased region" description="Basic and acidic residues" evidence="1">
    <location>
        <begin position="323"/>
        <end position="332"/>
    </location>
</feature>
<dbReference type="Proteomes" id="UP000297245">
    <property type="component" value="Unassembled WGS sequence"/>
</dbReference>
<protein>
    <recommendedName>
        <fullName evidence="3">DUF6534 domain-containing protein</fullName>
    </recommendedName>
</protein>
<keyword evidence="2" id="KW-1133">Transmembrane helix</keyword>
<keyword evidence="2" id="KW-0472">Membrane</keyword>